<dbReference type="CDD" id="cd02972">
    <property type="entry name" value="DsbA_family"/>
    <property type="match status" value="1"/>
</dbReference>
<dbReference type="Proteomes" id="UP001501319">
    <property type="component" value="Unassembled WGS sequence"/>
</dbReference>
<keyword evidence="1" id="KW-1133">Transmembrane helix</keyword>
<dbReference type="EMBL" id="BAAANE010000009">
    <property type="protein sequence ID" value="GAA1652846.1"/>
    <property type="molecule type" value="Genomic_DNA"/>
</dbReference>
<dbReference type="SUPFAM" id="SSF52833">
    <property type="entry name" value="Thioredoxin-like"/>
    <property type="match status" value="1"/>
</dbReference>
<gene>
    <name evidence="3" type="ORF">GCM10009744_51030</name>
</gene>
<evidence type="ECO:0000313" key="4">
    <source>
        <dbReference type="Proteomes" id="UP001501319"/>
    </source>
</evidence>
<sequence length="230" mass="23934">MSKTKAPPNPLLATRRRISPGIVVVVVLVLAIVAAVGVDYYRKHSAVSVTSSGKPEPAVITGPGTTGKGVTVGKAGAKSNIDLYLDFRCPHCAEFESATGSTLDQLVENGTTTITYWPLAFVSPQDSPRLANAFAASAANGKGLSYVDAIYGDFSKAWTTDQLISLGKQLGVDDAKYEAAVNGNSYAGWLDSIAQAANDRKVEGTPTVFVNGKMLTAEQLTPAGIKAAVG</sequence>
<evidence type="ECO:0000259" key="2">
    <source>
        <dbReference type="Pfam" id="PF13462"/>
    </source>
</evidence>
<dbReference type="Pfam" id="PF13462">
    <property type="entry name" value="Thioredoxin_4"/>
    <property type="match status" value="1"/>
</dbReference>
<name>A0ABN2FM48_9ACTN</name>
<dbReference type="PANTHER" id="PTHR35891:SF3">
    <property type="entry name" value="THIOL:DISULFIDE INTERCHANGE PROTEIN DSBL"/>
    <property type="match status" value="1"/>
</dbReference>
<proteinExistence type="predicted"/>
<organism evidence="3 4">
    <name type="scientific">Kribbella alba</name>
    <dbReference type="NCBI Taxonomy" id="190197"/>
    <lineage>
        <taxon>Bacteria</taxon>
        <taxon>Bacillati</taxon>
        <taxon>Actinomycetota</taxon>
        <taxon>Actinomycetes</taxon>
        <taxon>Propionibacteriales</taxon>
        <taxon>Kribbellaceae</taxon>
        <taxon>Kribbella</taxon>
    </lineage>
</organism>
<dbReference type="PANTHER" id="PTHR35891">
    <property type="entry name" value="THIOL:DISULFIDE INTERCHANGE PROTEIN DSBA"/>
    <property type="match status" value="1"/>
</dbReference>
<keyword evidence="1" id="KW-0472">Membrane</keyword>
<keyword evidence="1" id="KW-0812">Transmembrane</keyword>
<evidence type="ECO:0000313" key="3">
    <source>
        <dbReference type="EMBL" id="GAA1652846.1"/>
    </source>
</evidence>
<comment type="caution">
    <text evidence="3">The sequence shown here is derived from an EMBL/GenBank/DDBJ whole genome shotgun (WGS) entry which is preliminary data.</text>
</comment>
<dbReference type="InterPro" id="IPR012336">
    <property type="entry name" value="Thioredoxin-like_fold"/>
</dbReference>
<feature type="domain" description="Thioredoxin-like fold" evidence="2">
    <location>
        <begin position="66"/>
        <end position="228"/>
    </location>
</feature>
<evidence type="ECO:0000256" key="1">
    <source>
        <dbReference type="SAM" id="Phobius"/>
    </source>
</evidence>
<keyword evidence="4" id="KW-1185">Reference proteome</keyword>
<dbReference type="RefSeq" id="WP_344114594.1">
    <property type="nucleotide sequence ID" value="NZ_BAAANE010000009.1"/>
</dbReference>
<dbReference type="InterPro" id="IPR036249">
    <property type="entry name" value="Thioredoxin-like_sf"/>
</dbReference>
<reference evidence="3 4" key="1">
    <citation type="journal article" date="2019" name="Int. J. Syst. Evol. Microbiol.">
        <title>The Global Catalogue of Microorganisms (GCM) 10K type strain sequencing project: providing services to taxonomists for standard genome sequencing and annotation.</title>
        <authorList>
            <consortium name="The Broad Institute Genomics Platform"/>
            <consortium name="The Broad Institute Genome Sequencing Center for Infectious Disease"/>
            <person name="Wu L."/>
            <person name="Ma J."/>
        </authorList>
    </citation>
    <scope>NUCLEOTIDE SEQUENCE [LARGE SCALE GENOMIC DNA]</scope>
    <source>
        <strain evidence="3 4">JCM 14306</strain>
    </source>
</reference>
<accession>A0ABN2FM48</accession>
<feature type="transmembrane region" description="Helical" evidence="1">
    <location>
        <begin position="21"/>
        <end position="41"/>
    </location>
</feature>
<protein>
    <submittedName>
        <fullName evidence="3">Thioredoxin domain-containing protein</fullName>
    </submittedName>
</protein>
<dbReference type="InterPro" id="IPR050824">
    <property type="entry name" value="Thiol_disulfide_DsbA"/>
</dbReference>
<dbReference type="Gene3D" id="3.40.30.10">
    <property type="entry name" value="Glutaredoxin"/>
    <property type="match status" value="1"/>
</dbReference>